<dbReference type="InterPro" id="IPR013087">
    <property type="entry name" value="Znf_C2H2_type"/>
</dbReference>
<dbReference type="PROSITE" id="PS00028">
    <property type="entry name" value="ZINC_FINGER_C2H2_1"/>
    <property type="match status" value="1"/>
</dbReference>
<gene>
    <name evidence="4" type="primary">Znf414</name>
    <name evidence="4" type="ORF">GTO95_0014858</name>
</gene>
<keyword evidence="1" id="KW-0862">Zinc</keyword>
<evidence type="ECO:0000313" key="5">
    <source>
        <dbReference type="Proteomes" id="UP000736164"/>
    </source>
</evidence>
<feature type="compositionally biased region" description="Acidic residues" evidence="2">
    <location>
        <begin position="84"/>
        <end position="98"/>
    </location>
</feature>
<evidence type="ECO:0000313" key="4">
    <source>
        <dbReference type="EMBL" id="MBN3315576.1"/>
    </source>
</evidence>
<evidence type="ECO:0000256" key="2">
    <source>
        <dbReference type="SAM" id="MobiDB-lite"/>
    </source>
</evidence>
<comment type="caution">
    <text evidence="4">The sequence shown here is derived from an EMBL/GenBank/DDBJ whole genome shotgun (WGS) entry which is preliminary data.</text>
</comment>
<sequence length="311" mass="33729">GKQFHCSTLGCTGTFPSMQKLMDHTRHHYKPNRYFLCESCRSRLRTHRAFFKHLHICQKVAKSRAPPKPEKTEPVAPAACDRVNDDDDDDDEDDEEEGPPALAPGPAVLFQLPAPFGAPAPAPAEPGPRAFLSYVPPGSLSLPQAAVHQRLRILGPSPPGLPGSNAVWKKNQGQSFNSRIVWEHTRGRYSCLQCQHSTPSRQEMTIHIEEQHKSPSSRAHGPLGKGFFRRTVPCPAGPGDTTLPAACCPAGPTTLPAARCPAGPMTLPAARCPAGPTTLPAVRLGPRHCPLSGWARGHDTSHFLITVDLFQ</sequence>
<evidence type="ECO:0000256" key="1">
    <source>
        <dbReference type="PROSITE-ProRule" id="PRU00042"/>
    </source>
</evidence>
<keyword evidence="1" id="KW-0479">Metal-binding</keyword>
<dbReference type="PANTHER" id="PTHR21695:SF0">
    <property type="entry name" value="ZINC FINGER PROTEIN 414"/>
    <property type="match status" value="1"/>
</dbReference>
<accession>A0A8J7NMI7</accession>
<dbReference type="PANTHER" id="PTHR21695">
    <property type="entry name" value="ZINC FINGER PROTEIN 414"/>
    <property type="match status" value="1"/>
</dbReference>
<keyword evidence="1" id="KW-0863">Zinc-finger</keyword>
<dbReference type="InterPro" id="IPR039882">
    <property type="entry name" value="ZN414"/>
</dbReference>
<evidence type="ECO:0000259" key="3">
    <source>
        <dbReference type="PROSITE" id="PS50157"/>
    </source>
</evidence>
<proteinExistence type="predicted"/>
<feature type="non-terminal residue" evidence="4">
    <location>
        <position position="1"/>
    </location>
</feature>
<dbReference type="GO" id="GO:0008270">
    <property type="term" value="F:zinc ion binding"/>
    <property type="evidence" value="ECO:0007669"/>
    <property type="project" value="UniProtKB-KW"/>
</dbReference>
<dbReference type="Pfam" id="PF15909">
    <property type="entry name" value="zf-C2H2_8"/>
    <property type="match status" value="1"/>
</dbReference>
<dbReference type="AlphaFoldDB" id="A0A8J7NMI7"/>
<feature type="domain" description="C2H2-type" evidence="3">
    <location>
        <begin position="4"/>
        <end position="33"/>
    </location>
</feature>
<name>A0A8J7NMI7_ATRSP</name>
<dbReference type="PROSITE" id="PS50157">
    <property type="entry name" value="ZINC_FINGER_C2H2_2"/>
    <property type="match status" value="1"/>
</dbReference>
<feature type="region of interest" description="Disordered" evidence="2">
    <location>
        <begin position="61"/>
        <end position="122"/>
    </location>
</feature>
<reference evidence="4" key="1">
    <citation type="journal article" date="2021" name="Cell">
        <title>Tracing the genetic footprints of vertebrate landing in non-teleost ray-finned fishes.</title>
        <authorList>
            <person name="Bi X."/>
            <person name="Wang K."/>
            <person name="Yang L."/>
            <person name="Pan H."/>
            <person name="Jiang H."/>
            <person name="Wei Q."/>
            <person name="Fang M."/>
            <person name="Yu H."/>
            <person name="Zhu C."/>
            <person name="Cai Y."/>
            <person name="He Y."/>
            <person name="Gan X."/>
            <person name="Zeng H."/>
            <person name="Yu D."/>
            <person name="Zhu Y."/>
            <person name="Jiang H."/>
            <person name="Qiu Q."/>
            <person name="Yang H."/>
            <person name="Zhang Y.E."/>
            <person name="Wang W."/>
            <person name="Zhu M."/>
            <person name="He S."/>
            <person name="Zhang G."/>
        </authorList>
    </citation>
    <scope>NUCLEOTIDE SEQUENCE</scope>
    <source>
        <strain evidence="4">Allg_001</strain>
    </source>
</reference>
<dbReference type="SMART" id="SM00355">
    <property type="entry name" value="ZnF_C2H2"/>
    <property type="match status" value="2"/>
</dbReference>
<protein>
    <submittedName>
        <fullName evidence="4">ZN414 protein</fullName>
    </submittedName>
</protein>
<feature type="non-terminal residue" evidence="4">
    <location>
        <position position="311"/>
    </location>
</feature>
<dbReference type="InterPro" id="IPR031799">
    <property type="entry name" value="Znf-C2H2_ribbon"/>
</dbReference>
<dbReference type="EMBL" id="JAAWVO010021998">
    <property type="protein sequence ID" value="MBN3315576.1"/>
    <property type="molecule type" value="Genomic_DNA"/>
</dbReference>
<keyword evidence="5" id="KW-1185">Reference proteome</keyword>
<organism evidence="4 5">
    <name type="scientific">Atractosteus spatula</name>
    <name type="common">Alligator gar</name>
    <name type="synonym">Lepisosteus spatula</name>
    <dbReference type="NCBI Taxonomy" id="7917"/>
    <lineage>
        <taxon>Eukaryota</taxon>
        <taxon>Metazoa</taxon>
        <taxon>Chordata</taxon>
        <taxon>Craniata</taxon>
        <taxon>Vertebrata</taxon>
        <taxon>Euteleostomi</taxon>
        <taxon>Actinopterygii</taxon>
        <taxon>Neopterygii</taxon>
        <taxon>Holostei</taxon>
        <taxon>Semionotiformes</taxon>
        <taxon>Lepisosteidae</taxon>
        <taxon>Atractosteus</taxon>
    </lineage>
</organism>
<dbReference type="Proteomes" id="UP000736164">
    <property type="component" value="Unassembled WGS sequence"/>
</dbReference>